<gene>
    <name evidence="2" type="ORF">ACFFUR_11215</name>
</gene>
<dbReference type="Pfam" id="PF03466">
    <property type="entry name" value="LysR_substrate"/>
    <property type="match status" value="1"/>
</dbReference>
<dbReference type="RefSeq" id="WP_290248263.1">
    <property type="nucleotide sequence ID" value="NZ_JAUFQT010000001.1"/>
</dbReference>
<evidence type="ECO:0000313" key="2">
    <source>
        <dbReference type="EMBL" id="MFB9212375.1"/>
    </source>
</evidence>
<proteinExistence type="predicted"/>
<accession>A0ABV5J8A6</accession>
<evidence type="ECO:0000313" key="3">
    <source>
        <dbReference type="Proteomes" id="UP001589654"/>
    </source>
</evidence>
<protein>
    <submittedName>
        <fullName evidence="2">LysR substrate-binding domain-containing protein</fullName>
    </submittedName>
</protein>
<dbReference type="InterPro" id="IPR005119">
    <property type="entry name" value="LysR_subst-bd"/>
</dbReference>
<evidence type="ECO:0000259" key="1">
    <source>
        <dbReference type="Pfam" id="PF03466"/>
    </source>
</evidence>
<dbReference type="EMBL" id="JBHMEW010000060">
    <property type="protein sequence ID" value="MFB9212375.1"/>
    <property type="molecule type" value="Genomic_DNA"/>
</dbReference>
<keyword evidence="3" id="KW-1185">Reference proteome</keyword>
<name>A0ABV5J8A6_9BACT</name>
<feature type="domain" description="LysR substrate-binding" evidence="1">
    <location>
        <begin position="3"/>
        <end position="76"/>
    </location>
</feature>
<sequence>MEIRQLVDEVFILPTRSDGELYYRQQLSICEDQGFTHETVHGHTVLNSVTHGLGITFLPSSFAKFSNARVKFVEMDKIPKKLKLLHYGTRETPIPVFQNSYPLSIN</sequence>
<dbReference type="Proteomes" id="UP001589654">
    <property type="component" value="Unassembled WGS sequence"/>
</dbReference>
<organism evidence="2 3">
    <name type="scientific">Echinicola jeungdonensis</name>
    <dbReference type="NCBI Taxonomy" id="709343"/>
    <lineage>
        <taxon>Bacteria</taxon>
        <taxon>Pseudomonadati</taxon>
        <taxon>Bacteroidota</taxon>
        <taxon>Cytophagia</taxon>
        <taxon>Cytophagales</taxon>
        <taxon>Cyclobacteriaceae</taxon>
        <taxon>Echinicola</taxon>
    </lineage>
</organism>
<dbReference type="Gene3D" id="3.40.190.10">
    <property type="entry name" value="Periplasmic binding protein-like II"/>
    <property type="match status" value="1"/>
</dbReference>
<reference evidence="2 3" key="1">
    <citation type="submission" date="2024-09" db="EMBL/GenBank/DDBJ databases">
        <authorList>
            <person name="Sun Q."/>
            <person name="Mori K."/>
        </authorList>
    </citation>
    <scope>NUCLEOTIDE SEQUENCE [LARGE SCALE GENOMIC DNA]</scope>
    <source>
        <strain evidence="2 3">CECT 7682</strain>
    </source>
</reference>
<comment type="caution">
    <text evidence="2">The sequence shown here is derived from an EMBL/GenBank/DDBJ whole genome shotgun (WGS) entry which is preliminary data.</text>
</comment>
<dbReference type="SUPFAM" id="SSF53850">
    <property type="entry name" value="Periplasmic binding protein-like II"/>
    <property type="match status" value="1"/>
</dbReference>